<name>A0ABT8ME93_9EURY</name>
<organism evidence="1 2">
    <name type="scientific">Methanoculleus frigidifontis</name>
    <dbReference type="NCBI Taxonomy" id="2584085"/>
    <lineage>
        <taxon>Archaea</taxon>
        <taxon>Methanobacteriati</taxon>
        <taxon>Methanobacteriota</taxon>
        <taxon>Stenosarchaea group</taxon>
        <taxon>Methanomicrobia</taxon>
        <taxon>Methanomicrobiales</taxon>
        <taxon>Methanomicrobiaceae</taxon>
        <taxon>Methanoculleus</taxon>
    </lineage>
</organism>
<sequence>MKYWIFGCLLLSVIMVTPPAGAQIPDQVDITGSTPWLVAGGGERATISVEVLDGTTPLAGLDVAFSVDAAY</sequence>
<gene>
    <name evidence="1" type="ORF">FGU65_15430</name>
</gene>
<dbReference type="RefSeq" id="WP_301665457.1">
    <property type="nucleotide sequence ID" value="NZ_VCYH01000025.1"/>
</dbReference>
<dbReference type="EMBL" id="VCYH01000025">
    <property type="protein sequence ID" value="MDN7026246.1"/>
    <property type="molecule type" value="Genomic_DNA"/>
</dbReference>
<dbReference type="Proteomes" id="UP001168338">
    <property type="component" value="Unassembled WGS sequence"/>
</dbReference>
<accession>A0ABT8ME93</accession>
<protein>
    <submittedName>
        <fullName evidence="1">Uncharacterized protein</fullName>
    </submittedName>
</protein>
<keyword evidence="2" id="KW-1185">Reference proteome</keyword>
<evidence type="ECO:0000313" key="2">
    <source>
        <dbReference type="Proteomes" id="UP001168338"/>
    </source>
</evidence>
<comment type="caution">
    <text evidence="1">The sequence shown here is derived from an EMBL/GenBank/DDBJ whole genome shotgun (WGS) entry which is preliminary data.</text>
</comment>
<feature type="non-terminal residue" evidence="1">
    <location>
        <position position="71"/>
    </location>
</feature>
<dbReference type="SUPFAM" id="SSF49373">
    <property type="entry name" value="Invasin/intimin cell-adhesion fragments"/>
    <property type="match status" value="1"/>
</dbReference>
<proteinExistence type="predicted"/>
<evidence type="ECO:0000313" key="1">
    <source>
        <dbReference type="EMBL" id="MDN7026246.1"/>
    </source>
</evidence>
<dbReference type="InterPro" id="IPR008964">
    <property type="entry name" value="Invasin/intimin_cell_adhesion"/>
</dbReference>
<reference evidence="1" key="1">
    <citation type="submission" date="2019-05" db="EMBL/GenBank/DDBJ databases">
        <title>Methanoculleus sp. FWC-SCC1, a methanogenic archaeon isolated from deep marine cold seep.</title>
        <authorList>
            <person name="Chen Y.-W."/>
            <person name="Chen S.-C."/>
            <person name="Teng N.-H."/>
            <person name="Lai M.-C."/>
        </authorList>
    </citation>
    <scope>NUCLEOTIDE SEQUENCE</scope>
    <source>
        <strain evidence="1">FWC-SCC1</strain>
    </source>
</reference>